<protein>
    <recommendedName>
        <fullName evidence="4">Secreted protein</fullName>
    </recommendedName>
</protein>
<dbReference type="RefSeq" id="WP_142100107.1">
    <property type="nucleotide sequence ID" value="NZ_VIGH01000005.1"/>
</dbReference>
<name>A0A541B8Y6_9NOCA</name>
<evidence type="ECO:0008006" key="4">
    <source>
        <dbReference type="Google" id="ProtNLM"/>
    </source>
</evidence>
<feature type="chain" id="PRO_5022059683" description="Secreted protein" evidence="1">
    <location>
        <begin position="30"/>
        <end position="195"/>
    </location>
</feature>
<gene>
    <name evidence="2" type="ORF">FK531_13490</name>
</gene>
<keyword evidence="3" id="KW-1185">Reference proteome</keyword>
<evidence type="ECO:0000313" key="3">
    <source>
        <dbReference type="Proteomes" id="UP000316256"/>
    </source>
</evidence>
<organism evidence="2 3">
    <name type="scientific">Rhodococcus spelaei</name>
    <dbReference type="NCBI Taxonomy" id="2546320"/>
    <lineage>
        <taxon>Bacteria</taxon>
        <taxon>Bacillati</taxon>
        <taxon>Actinomycetota</taxon>
        <taxon>Actinomycetes</taxon>
        <taxon>Mycobacteriales</taxon>
        <taxon>Nocardiaceae</taxon>
        <taxon>Rhodococcus</taxon>
    </lineage>
</organism>
<dbReference type="Proteomes" id="UP000316256">
    <property type="component" value="Unassembled WGS sequence"/>
</dbReference>
<sequence length="195" mass="19813">MNKRIPAAVVVAVASAPLLACALATPAVADSAGVKAEAIGYGYDVHVSFLNYTDQPVTCSAQLDDDSNQETVSGPASSWIGGTRPGYGANLGVVVLNAGRAGNWHVEWTCSGSQESWGTQPMSPTPTAPPIAVTTAALEVYGVHTGSAALDSGSAAVDIGVGALLRGAGSSVHETPLCRIMTRENFPITCGPPSY</sequence>
<reference evidence="2 3" key="1">
    <citation type="submission" date="2019-06" db="EMBL/GenBank/DDBJ databases">
        <title>Rhodococcus spaelei sp. nov., isolated from a cave.</title>
        <authorList>
            <person name="Lee S.D."/>
        </authorList>
    </citation>
    <scope>NUCLEOTIDE SEQUENCE [LARGE SCALE GENOMIC DNA]</scope>
    <source>
        <strain evidence="2 3">C9-5</strain>
    </source>
</reference>
<proteinExistence type="predicted"/>
<comment type="caution">
    <text evidence="2">The sequence shown here is derived from an EMBL/GenBank/DDBJ whole genome shotgun (WGS) entry which is preliminary data.</text>
</comment>
<accession>A0A541B8Y6</accession>
<evidence type="ECO:0000256" key="1">
    <source>
        <dbReference type="SAM" id="SignalP"/>
    </source>
</evidence>
<keyword evidence="1" id="KW-0732">Signal</keyword>
<feature type="signal peptide" evidence="1">
    <location>
        <begin position="1"/>
        <end position="29"/>
    </location>
</feature>
<evidence type="ECO:0000313" key="2">
    <source>
        <dbReference type="EMBL" id="TQF68802.1"/>
    </source>
</evidence>
<dbReference type="AlphaFoldDB" id="A0A541B8Y6"/>
<dbReference type="EMBL" id="VIGH01000005">
    <property type="protein sequence ID" value="TQF68802.1"/>
    <property type="molecule type" value="Genomic_DNA"/>
</dbReference>